<dbReference type="InterPro" id="IPR044060">
    <property type="entry name" value="Bacterial_rp_domain"/>
</dbReference>
<dbReference type="OrthoDB" id="2193318at2"/>
<feature type="signal peptide" evidence="3">
    <location>
        <begin position="1"/>
        <end position="30"/>
    </location>
</feature>
<dbReference type="PANTHER" id="PTHR24373">
    <property type="entry name" value="SLIT RELATED LEUCINE-RICH REPEAT NEURONAL PROTEIN"/>
    <property type="match status" value="1"/>
</dbReference>
<dbReference type="InterPro" id="IPR032675">
    <property type="entry name" value="LRR_dom_sf"/>
</dbReference>
<dbReference type="Proteomes" id="UP000189299">
    <property type="component" value="Unassembled WGS sequence"/>
</dbReference>
<dbReference type="SUPFAM" id="SSF52047">
    <property type="entry name" value="RNI-like"/>
    <property type="match status" value="1"/>
</dbReference>
<dbReference type="EMBL" id="MSTR01000006">
    <property type="protein sequence ID" value="ONN43268.1"/>
    <property type="molecule type" value="Genomic_DNA"/>
</dbReference>
<comment type="caution">
    <text evidence="5">The sequence shown here is derived from an EMBL/GenBank/DDBJ whole genome shotgun (WGS) entry which is preliminary data.</text>
</comment>
<evidence type="ECO:0000313" key="5">
    <source>
        <dbReference type="EMBL" id="ONN43268.1"/>
    </source>
</evidence>
<feature type="region of interest" description="Disordered" evidence="2">
    <location>
        <begin position="60"/>
        <end position="85"/>
    </location>
</feature>
<dbReference type="InterPro" id="IPR005046">
    <property type="entry name" value="DUF285"/>
</dbReference>
<sequence>MTNKSILKKRSLIILTTSMMLFLPVGQVLAIDTHTPDVQSDGLVNDQLVTTNESIDIEEATAASESHQETTLEANQEEDEENQADVLPVQEARPVVDQPEMEEEGADTPSEMGKIALPPGINAVYTGQVGTIPWVIDDTRTLTLGSGIFDEVNDPVGNYEQDAYFNAPHLAAFINRIVLTGDIQLVGSQRGTNNYSDQGGWGELGGRGRTRGFFEGMQQVQHVEGMHHLDTSNLTDMSYMFHYLSLVTELDITSLDTSNVTSMMSTFSGMRRVNQLDFSNFDTSNVVNMAGMFQYTDTLTELDLSSFNTSNVTNMSYMFIFMLSLKNLNISSFDTSNVASMTQMFSELDNLSTLDLSHFDTSNVTDMMGMFKNASVLTELDLSNFDTSKVTHMQLMFSGCANLSELDLANFDSRSTAVSTLMFRDAPLQKLTLGTGFQFHVNHGLAELGETDTHFPFWRNVGAGTSERPRGTHVLSSADLATTYDGTTMSDTWVWQPRIFSSLTIGIKGQGTVSQDVASVESGQIIDINATADAGWRFSHWRIESGEGTIADEKESTTTFMMGEEHTKLVAVFEDLGELLSVRIPTSAVFNTTSSSNHRQIISPDYEIGNESPFAISVDVVAPTELENMDIVEALNIVGDGKENLLIHHGSSYQTEAFRLFDLAIEEANTFTFTGAAEKLSEGSSHATPTFNLVLRFGPNLSH</sequence>
<dbReference type="NCBIfam" id="TIGR02167">
    <property type="entry name" value="Liste_lipo_26"/>
    <property type="match status" value="7"/>
</dbReference>
<evidence type="ECO:0000313" key="6">
    <source>
        <dbReference type="Proteomes" id="UP000189299"/>
    </source>
</evidence>
<organism evidence="5 6">
    <name type="scientific">Enterococcus mundtii</name>
    <dbReference type="NCBI Taxonomy" id="53346"/>
    <lineage>
        <taxon>Bacteria</taxon>
        <taxon>Bacillati</taxon>
        <taxon>Bacillota</taxon>
        <taxon>Bacilli</taxon>
        <taxon>Lactobacillales</taxon>
        <taxon>Enterococcaceae</taxon>
        <taxon>Enterococcus</taxon>
    </lineage>
</organism>
<feature type="domain" description="Bacterial repeat" evidence="4">
    <location>
        <begin position="503"/>
        <end position="574"/>
    </location>
</feature>
<accession>A0A1V2UIW6</accession>
<keyword evidence="1 3" id="KW-0732">Signal</keyword>
<dbReference type="AlphaFoldDB" id="A0A1V2UIW6"/>
<dbReference type="InterPro" id="IPR011889">
    <property type="entry name" value="Liste_lipo_26"/>
</dbReference>
<protein>
    <recommendedName>
        <fullName evidence="4">Bacterial repeat domain-containing protein</fullName>
    </recommendedName>
</protein>
<feature type="chain" id="PRO_5012460217" description="Bacterial repeat domain-containing protein" evidence="3">
    <location>
        <begin position="31"/>
        <end position="703"/>
    </location>
</feature>
<dbReference type="PANTHER" id="PTHR24373:SF275">
    <property type="entry name" value="TIR DOMAIN-CONTAINING PROTEIN"/>
    <property type="match status" value="1"/>
</dbReference>
<evidence type="ECO:0000256" key="1">
    <source>
        <dbReference type="ARBA" id="ARBA00022729"/>
    </source>
</evidence>
<evidence type="ECO:0000259" key="4">
    <source>
        <dbReference type="Pfam" id="PF18998"/>
    </source>
</evidence>
<dbReference type="Pfam" id="PF03382">
    <property type="entry name" value="DUF285"/>
    <property type="match status" value="2"/>
</dbReference>
<name>A0A1V2UIW6_ENTMU</name>
<evidence type="ECO:0000256" key="3">
    <source>
        <dbReference type="SAM" id="SignalP"/>
    </source>
</evidence>
<proteinExistence type="predicted"/>
<reference evidence="5 6" key="1">
    <citation type="submission" date="2016-12" db="EMBL/GenBank/DDBJ databases">
        <authorList>
            <person name="Song W.-J."/>
            <person name="Kurnit D.M."/>
        </authorList>
    </citation>
    <scope>NUCLEOTIDE SEQUENCE [LARGE SCALE GENOMIC DNA]</scope>
    <source>
        <strain evidence="5 6">CGB1038-1_S1</strain>
    </source>
</reference>
<dbReference type="Pfam" id="PF18998">
    <property type="entry name" value="Flg_new_2"/>
    <property type="match status" value="1"/>
</dbReference>
<evidence type="ECO:0000256" key="2">
    <source>
        <dbReference type="SAM" id="MobiDB-lite"/>
    </source>
</evidence>
<dbReference type="RefSeq" id="WP_077151550.1">
    <property type="nucleotide sequence ID" value="NZ_CABMMO010000006.1"/>
</dbReference>
<dbReference type="Gene3D" id="3.80.10.10">
    <property type="entry name" value="Ribonuclease Inhibitor"/>
    <property type="match status" value="1"/>
</dbReference>
<gene>
    <name evidence="5" type="ORF">BTN92_07435</name>
</gene>
<dbReference type="InterPro" id="IPR050328">
    <property type="entry name" value="Dev_Immune_Receptor"/>
</dbReference>
<feature type="compositionally biased region" description="Polar residues" evidence="2">
    <location>
        <begin position="63"/>
        <end position="72"/>
    </location>
</feature>